<evidence type="ECO:0000313" key="3">
    <source>
        <dbReference type="Proteomes" id="UP001217838"/>
    </source>
</evidence>
<dbReference type="RefSeq" id="WP_272006331.1">
    <property type="nucleotide sequence ID" value="NZ_JAQNDN010000022.1"/>
</dbReference>
<evidence type="ECO:0008006" key="4">
    <source>
        <dbReference type="Google" id="ProtNLM"/>
    </source>
</evidence>
<name>A0ABT5BJ17_9BACT</name>
<evidence type="ECO:0000313" key="2">
    <source>
        <dbReference type="EMBL" id="MDC0673388.1"/>
    </source>
</evidence>
<gene>
    <name evidence="2" type="ORF">POL58_36930</name>
</gene>
<accession>A0ABT5BJ17</accession>
<evidence type="ECO:0000256" key="1">
    <source>
        <dbReference type="SAM" id="MobiDB-lite"/>
    </source>
</evidence>
<dbReference type="InterPro" id="IPR036388">
    <property type="entry name" value="WH-like_DNA-bd_sf"/>
</dbReference>
<organism evidence="2 3">
    <name type="scientific">Nannocystis radixulma</name>
    <dbReference type="NCBI Taxonomy" id="2995305"/>
    <lineage>
        <taxon>Bacteria</taxon>
        <taxon>Pseudomonadati</taxon>
        <taxon>Myxococcota</taxon>
        <taxon>Polyangia</taxon>
        <taxon>Nannocystales</taxon>
        <taxon>Nannocystaceae</taxon>
        <taxon>Nannocystis</taxon>
    </lineage>
</organism>
<feature type="compositionally biased region" description="Acidic residues" evidence="1">
    <location>
        <begin position="84"/>
        <end position="123"/>
    </location>
</feature>
<dbReference type="Proteomes" id="UP001217838">
    <property type="component" value="Unassembled WGS sequence"/>
</dbReference>
<keyword evidence="3" id="KW-1185">Reference proteome</keyword>
<reference evidence="2 3" key="1">
    <citation type="submission" date="2022-11" db="EMBL/GenBank/DDBJ databases">
        <title>Minimal conservation of predation-associated metabolite biosynthetic gene clusters underscores biosynthetic potential of Myxococcota including descriptions for ten novel species: Archangium lansinium sp. nov., Myxococcus landrumus sp. nov., Nannocystis bai.</title>
        <authorList>
            <person name="Ahearne A."/>
            <person name="Stevens C."/>
            <person name="Dowd S."/>
        </authorList>
    </citation>
    <scope>NUCLEOTIDE SEQUENCE [LARGE SCALE GENOMIC DNA]</scope>
    <source>
        <strain evidence="2 3">NCELM</strain>
    </source>
</reference>
<dbReference type="Gene3D" id="1.10.10.10">
    <property type="entry name" value="Winged helix-like DNA-binding domain superfamily/Winged helix DNA-binding domain"/>
    <property type="match status" value="1"/>
</dbReference>
<feature type="region of interest" description="Disordered" evidence="1">
    <location>
        <begin position="81"/>
        <end position="136"/>
    </location>
</feature>
<dbReference type="EMBL" id="JAQNDN010000022">
    <property type="protein sequence ID" value="MDC0673388.1"/>
    <property type="molecule type" value="Genomic_DNA"/>
</dbReference>
<protein>
    <recommendedName>
        <fullName evidence="4">ArsR family transcriptional regulator</fullName>
    </recommendedName>
</protein>
<comment type="caution">
    <text evidence="2">The sequence shown here is derived from an EMBL/GenBank/DDBJ whole genome shotgun (WGS) entry which is preliminary data.</text>
</comment>
<sequence length="279" mass="29663">MQRNLSTGFEDSYRRHLVVEQRKAVLETIARELNPGTTLGDIVDAAQELGWGDAMGELSLGEFAEALLGGEAVGAPAAVVADAGESDDESELESEGEDEDEEAELFAEEPEDDDDLSETEEDVAPPPVAKASRGKAKVGAKKAAKVAAKETKAVKAAKPAKPAKGGRVVPTQTALPIIPPAPAGKKGAAAGKKQLSKKAAKKAAMYVEAMQDDSDAMNLDQAAKLLVPIVRKLKEATMQDLEEQTGMGRRKLRFHIGQLVKHGRLKRHGMGRGTCYTVK</sequence>
<proteinExistence type="predicted"/>